<dbReference type="EMBL" id="JAWJYN010000001">
    <property type="protein sequence ID" value="MDZ8160465.1"/>
    <property type="molecule type" value="Genomic_DNA"/>
</dbReference>
<keyword evidence="1" id="KW-0812">Transmembrane</keyword>
<evidence type="ECO:0000313" key="2">
    <source>
        <dbReference type="EMBL" id="MDZ8160465.1"/>
    </source>
</evidence>
<feature type="transmembrane region" description="Helical" evidence="1">
    <location>
        <begin position="6"/>
        <end position="26"/>
    </location>
</feature>
<evidence type="ECO:0000256" key="1">
    <source>
        <dbReference type="SAM" id="Phobius"/>
    </source>
</evidence>
<dbReference type="Proteomes" id="UP001291912">
    <property type="component" value="Unassembled WGS sequence"/>
</dbReference>
<dbReference type="RefSeq" id="WP_194423182.1">
    <property type="nucleotide sequence ID" value="NZ_BAAAPT010000001.1"/>
</dbReference>
<evidence type="ECO:0008006" key="4">
    <source>
        <dbReference type="Google" id="ProtNLM"/>
    </source>
</evidence>
<protein>
    <recommendedName>
        <fullName evidence="4">Lysyl-tRNA synthetase</fullName>
    </recommendedName>
</protein>
<proteinExistence type="predicted"/>
<gene>
    <name evidence="2" type="ORF">R2Q92_01355</name>
</gene>
<reference evidence="2 3" key="1">
    <citation type="submission" date="2023-10" db="EMBL/GenBank/DDBJ databases">
        <title>Microbacterium xanthum sp. nov., isolated from seaweed.</title>
        <authorList>
            <person name="Lee S.D."/>
        </authorList>
    </citation>
    <scope>NUCLEOTIDE SEQUENCE [LARGE SCALE GENOMIC DNA]</scope>
    <source>
        <strain evidence="2 3">KCTC 19124</strain>
    </source>
</reference>
<keyword evidence="3" id="KW-1185">Reference proteome</keyword>
<keyword evidence="1" id="KW-1133">Transmembrane helix</keyword>
<evidence type="ECO:0000313" key="3">
    <source>
        <dbReference type="Proteomes" id="UP001291912"/>
    </source>
</evidence>
<organism evidence="2 3">
    <name type="scientific">Microbacterium aquimaris</name>
    <dbReference type="NCBI Taxonomy" id="459816"/>
    <lineage>
        <taxon>Bacteria</taxon>
        <taxon>Bacillati</taxon>
        <taxon>Actinomycetota</taxon>
        <taxon>Actinomycetes</taxon>
        <taxon>Micrococcales</taxon>
        <taxon>Microbacteriaceae</taxon>
        <taxon>Microbacterium</taxon>
    </lineage>
</organism>
<keyword evidence="1" id="KW-0472">Membrane</keyword>
<comment type="caution">
    <text evidence="2">The sequence shown here is derived from an EMBL/GenBank/DDBJ whole genome shotgun (WGS) entry which is preliminary data.</text>
</comment>
<name>A0ABU5N315_9MICO</name>
<sequence>MDDFWLAAAWAILPTLVVSLLFFWVIRSMIRADRNERRAYARLEAKERARRGLPPASDAPASGN</sequence>
<accession>A0ABU5N315</accession>